<dbReference type="EMBL" id="JACCHJ010000001">
    <property type="protein sequence ID" value="NYK08936.1"/>
    <property type="molecule type" value="Genomic_DNA"/>
</dbReference>
<feature type="transmembrane region" description="Helical" evidence="1">
    <location>
        <begin position="343"/>
        <end position="363"/>
    </location>
</feature>
<dbReference type="SUPFAM" id="SSF103473">
    <property type="entry name" value="MFS general substrate transporter"/>
    <property type="match status" value="1"/>
</dbReference>
<dbReference type="InterPro" id="IPR036259">
    <property type="entry name" value="MFS_trans_sf"/>
</dbReference>
<evidence type="ECO:0008006" key="4">
    <source>
        <dbReference type="Google" id="ProtNLM"/>
    </source>
</evidence>
<evidence type="ECO:0000313" key="3">
    <source>
        <dbReference type="Proteomes" id="UP000521075"/>
    </source>
</evidence>
<proteinExistence type="predicted"/>
<protein>
    <recommendedName>
        <fullName evidence="4">MFS transporter</fullName>
    </recommendedName>
</protein>
<dbReference type="InterPro" id="IPR011701">
    <property type="entry name" value="MFS"/>
</dbReference>
<feature type="transmembrane region" description="Helical" evidence="1">
    <location>
        <begin position="288"/>
        <end position="306"/>
    </location>
</feature>
<name>A0A853DIN4_9MICO</name>
<dbReference type="Pfam" id="PF07690">
    <property type="entry name" value="MFS_1"/>
    <property type="match status" value="1"/>
</dbReference>
<accession>A0A853DIN4</accession>
<evidence type="ECO:0000256" key="1">
    <source>
        <dbReference type="SAM" id="Phobius"/>
    </source>
</evidence>
<keyword evidence="3" id="KW-1185">Reference proteome</keyword>
<feature type="transmembrane region" description="Helical" evidence="1">
    <location>
        <begin position="218"/>
        <end position="244"/>
    </location>
</feature>
<dbReference type="RefSeq" id="WP_179699997.1">
    <property type="nucleotide sequence ID" value="NZ_BAAAHA010000004.1"/>
</dbReference>
<keyword evidence="1" id="KW-1133">Transmembrane helix</keyword>
<sequence>MNAVFSGSLGVPLVLTLDHAGVDKWGIAVFFVLWNLSGAAINLAPQRRLRAALGSSLILLLSSVAVFVGMLLLIFAFALPLAVVLSAAVLMAAYSVQYPIYLGRIVSSGESGARVGSSMASARRIWIFGYIAGLGAYSGVALMGGAALQVPLVALAVTVVLQIVWRRVREEPSSPPPHPSGDRFGGPRVRVTALVLLGVAISLLRATDSLRSTYFPLYAQHVGVTASVISLLFVATAVSELLVVRPLGRIGDRARSVTPLMLVAFVGACSMLLVAAGTSLWILITSQILYAFFTSGFQLFGVQRFVEATQHAERGASLYQGSLQIGGLVGILLPLLIAGYGPGIFVVGAVLCATALVTLLLNARQGRKIDAGRDRRHSHT</sequence>
<feature type="transmembrane region" description="Helical" evidence="1">
    <location>
        <begin position="125"/>
        <end position="144"/>
    </location>
</feature>
<dbReference type="GO" id="GO:0022857">
    <property type="term" value="F:transmembrane transporter activity"/>
    <property type="evidence" value="ECO:0007669"/>
    <property type="project" value="InterPro"/>
</dbReference>
<gene>
    <name evidence="2" type="ORF">HNR14_000817</name>
</gene>
<comment type="caution">
    <text evidence="2">The sequence shown here is derived from an EMBL/GenBank/DDBJ whole genome shotgun (WGS) entry which is preliminary data.</text>
</comment>
<feature type="transmembrane region" description="Helical" evidence="1">
    <location>
        <begin position="26"/>
        <end position="45"/>
    </location>
</feature>
<feature type="transmembrane region" description="Helical" evidence="1">
    <location>
        <begin position="84"/>
        <end position="104"/>
    </location>
</feature>
<feature type="transmembrane region" description="Helical" evidence="1">
    <location>
        <begin position="57"/>
        <end position="78"/>
    </location>
</feature>
<keyword evidence="1" id="KW-0472">Membrane</keyword>
<reference evidence="2 3" key="1">
    <citation type="submission" date="2020-07" db="EMBL/GenBank/DDBJ databases">
        <title>Sequencing the genomes of 1000 actinobacteria strains.</title>
        <authorList>
            <person name="Klenk H.-P."/>
        </authorList>
    </citation>
    <scope>NUCLEOTIDE SEQUENCE [LARGE SCALE GENOMIC DNA]</scope>
    <source>
        <strain evidence="2 3">DSM 15166</strain>
    </source>
</reference>
<feature type="transmembrane region" description="Helical" evidence="1">
    <location>
        <begin position="256"/>
        <end position="282"/>
    </location>
</feature>
<dbReference type="Gene3D" id="1.20.1250.20">
    <property type="entry name" value="MFS general substrate transporter like domains"/>
    <property type="match status" value="1"/>
</dbReference>
<keyword evidence="1" id="KW-0812">Transmembrane</keyword>
<organism evidence="2 3">
    <name type="scientific">Leifsonia naganoensis</name>
    <dbReference type="NCBI Taxonomy" id="150025"/>
    <lineage>
        <taxon>Bacteria</taxon>
        <taxon>Bacillati</taxon>
        <taxon>Actinomycetota</taxon>
        <taxon>Actinomycetes</taxon>
        <taxon>Micrococcales</taxon>
        <taxon>Microbacteriaceae</taxon>
        <taxon>Leifsonia</taxon>
    </lineage>
</organism>
<dbReference type="AlphaFoldDB" id="A0A853DIN4"/>
<feature type="transmembrane region" description="Helical" evidence="1">
    <location>
        <begin position="318"/>
        <end position="337"/>
    </location>
</feature>
<evidence type="ECO:0000313" key="2">
    <source>
        <dbReference type="EMBL" id="NYK08936.1"/>
    </source>
</evidence>
<dbReference type="Proteomes" id="UP000521075">
    <property type="component" value="Unassembled WGS sequence"/>
</dbReference>